<evidence type="ECO:0000313" key="18">
    <source>
        <dbReference type="EMBL" id="OIW02557.1"/>
    </source>
</evidence>
<evidence type="ECO:0000256" key="13">
    <source>
        <dbReference type="ARBA" id="ARBA00024209"/>
    </source>
</evidence>
<evidence type="ECO:0000256" key="1">
    <source>
        <dbReference type="ARBA" id="ARBA00000900"/>
    </source>
</evidence>
<comment type="subcellular location">
    <subcellularLocation>
        <location evidence="2">Membrane</location>
        <topology evidence="2">Single-pass membrane protein</topology>
    </subcellularLocation>
</comment>
<evidence type="ECO:0000256" key="14">
    <source>
        <dbReference type="PROSITE-ProRule" id="PRU00175"/>
    </source>
</evidence>
<dbReference type="AlphaFoldDB" id="A0A1J7HLG1"/>
<dbReference type="Gramene" id="OIW02557">
    <property type="protein sequence ID" value="OIW02557"/>
    <property type="gene ID" value="TanjilG_12871"/>
</dbReference>
<dbReference type="PANTHER" id="PTHR14155">
    <property type="entry name" value="RING FINGER DOMAIN-CONTAINING"/>
    <property type="match status" value="1"/>
</dbReference>
<dbReference type="SMART" id="SM00184">
    <property type="entry name" value="RING"/>
    <property type="match status" value="1"/>
</dbReference>
<dbReference type="InterPro" id="IPR001841">
    <property type="entry name" value="Znf_RING"/>
</dbReference>
<dbReference type="PANTHER" id="PTHR14155:SF263">
    <property type="entry name" value="E3 UBIQUITIN-PROTEIN LIGASE ATL6"/>
    <property type="match status" value="1"/>
</dbReference>
<dbReference type="EC" id="2.3.2.27" evidence="4"/>
<dbReference type="KEGG" id="lang:109359641"/>
<dbReference type="Pfam" id="PF13639">
    <property type="entry name" value="zf-RING_2"/>
    <property type="match status" value="1"/>
</dbReference>
<accession>A0A1J7HLG1</accession>
<evidence type="ECO:0000256" key="4">
    <source>
        <dbReference type="ARBA" id="ARBA00012483"/>
    </source>
</evidence>
<evidence type="ECO:0000256" key="7">
    <source>
        <dbReference type="ARBA" id="ARBA00022723"/>
    </source>
</evidence>
<dbReference type="FunFam" id="3.30.40.10:FF:000187">
    <property type="entry name" value="E3 ubiquitin-protein ligase ATL6"/>
    <property type="match status" value="1"/>
</dbReference>
<dbReference type="GO" id="GO:0061630">
    <property type="term" value="F:ubiquitin protein ligase activity"/>
    <property type="evidence" value="ECO:0007669"/>
    <property type="project" value="UniProtKB-EC"/>
</dbReference>
<dbReference type="Proteomes" id="UP000188354">
    <property type="component" value="Chromosome LG11"/>
</dbReference>
<evidence type="ECO:0000256" key="10">
    <source>
        <dbReference type="ARBA" id="ARBA00022833"/>
    </source>
</evidence>
<dbReference type="GO" id="GO:0016020">
    <property type="term" value="C:membrane"/>
    <property type="evidence" value="ECO:0007669"/>
    <property type="project" value="UniProtKB-SubCell"/>
</dbReference>
<dbReference type="PROSITE" id="PS50089">
    <property type="entry name" value="ZF_RING_2"/>
    <property type="match status" value="1"/>
</dbReference>
<feature type="transmembrane region" description="Helical" evidence="16">
    <location>
        <begin position="27"/>
        <end position="48"/>
    </location>
</feature>
<keyword evidence="11 16" id="KW-1133">Transmembrane helix</keyword>
<evidence type="ECO:0000256" key="11">
    <source>
        <dbReference type="ARBA" id="ARBA00022989"/>
    </source>
</evidence>
<keyword evidence="19" id="KW-1185">Reference proteome</keyword>
<comment type="pathway">
    <text evidence="3">Protein modification; protein ubiquitination.</text>
</comment>
<evidence type="ECO:0000256" key="8">
    <source>
        <dbReference type="ARBA" id="ARBA00022771"/>
    </source>
</evidence>
<evidence type="ECO:0000259" key="17">
    <source>
        <dbReference type="PROSITE" id="PS50089"/>
    </source>
</evidence>
<sequence length="380" mass="43037">MGDLHANIWSKNNKILHLSLQKQSHVISIYSFIHTHSFLALFLLLVFVQTSSPATAQFVVGTEVDPNTNNKSSVFAVLAIVVILFFISAFLSLFSRQCAGGRTRTLSRINLALHTGNNGTRSRSESRGLKQEIIDTFPTFLYSNVKSLKIGKENLACAVCLNEFQDDETLRLIPNCNHVFHPSCIDVWLSSHSTCPVCRANLVPRSEATPPTVSVQIPNEEGETITNEENNDVESPKVNLLHRSQTMNQSRPTRSRSTRFLFNVLFPRSYSTDRDFGERFERYTLRLPDEVLNSTLKRTNSCVNFRRMGSGRKGFRTRSLGSGSGRSYLRSEEQSRFSTTMPFFTRNHWNRLSKKSSERSSVVMLDDHVGERSSDLMCPK</sequence>
<keyword evidence="6 16" id="KW-0812">Transmembrane</keyword>
<evidence type="ECO:0000256" key="15">
    <source>
        <dbReference type="SAM" id="MobiDB-lite"/>
    </source>
</evidence>
<evidence type="ECO:0000256" key="2">
    <source>
        <dbReference type="ARBA" id="ARBA00004167"/>
    </source>
</evidence>
<proteinExistence type="inferred from homology"/>
<gene>
    <name evidence="18" type="ORF">TanjilG_12871</name>
</gene>
<evidence type="ECO:0000256" key="3">
    <source>
        <dbReference type="ARBA" id="ARBA00004906"/>
    </source>
</evidence>
<evidence type="ECO:0000256" key="9">
    <source>
        <dbReference type="ARBA" id="ARBA00022786"/>
    </source>
</evidence>
<dbReference type="Gene3D" id="3.30.40.10">
    <property type="entry name" value="Zinc/RING finger domain, C3HC4 (zinc finger)"/>
    <property type="match status" value="1"/>
</dbReference>
<dbReference type="OrthoDB" id="8062037at2759"/>
<evidence type="ECO:0000256" key="12">
    <source>
        <dbReference type="ARBA" id="ARBA00023136"/>
    </source>
</evidence>
<dbReference type="GO" id="GO:0008270">
    <property type="term" value="F:zinc ion binding"/>
    <property type="evidence" value="ECO:0007669"/>
    <property type="project" value="UniProtKB-KW"/>
</dbReference>
<feature type="transmembrane region" description="Helical" evidence="16">
    <location>
        <begin position="74"/>
        <end position="94"/>
    </location>
</feature>
<dbReference type="EMBL" id="CM007371">
    <property type="protein sequence ID" value="OIW02557.1"/>
    <property type="molecule type" value="Genomic_DNA"/>
</dbReference>
<evidence type="ECO:0000256" key="5">
    <source>
        <dbReference type="ARBA" id="ARBA00022679"/>
    </source>
</evidence>
<dbReference type="SUPFAM" id="SSF57850">
    <property type="entry name" value="RING/U-box"/>
    <property type="match status" value="1"/>
</dbReference>
<evidence type="ECO:0000313" key="19">
    <source>
        <dbReference type="Proteomes" id="UP000188354"/>
    </source>
</evidence>
<reference evidence="18 19" key="1">
    <citation type="journal article" date="2017" name="Plant Biotechnol. J.">
        <title>A comprehensive draft genome sequence for lupin (Lupinus angustifolius), an emerging health food: insights into plant-microbe interactions and legume evolution.</title>
        <authorList>
            <person name="Hane J.K."/>
            <person name="Ming Y."/>
            <person name="Kamphuis L.G."/>
            <person name="Nelson M.N."/>
            <person name="Garg G."/>
            <person name="Atkins C.A."/>
            <person name="Bayer P.E."/>
            <person name="Bravo A."/>
            <person name="Bringans S."/>
            <person name="Cannon S."/>
            <person name="Edwards D."/>
            <person name="Foley R."/>
            <person name="Gao L.L."/>
            <person name="Harrison M.J."/>
            <person name="Huang W."/>
            <person name="Hurgobin B."/>
            <person name="Li S."/>
            <person name="Liu C.W."/>
            <person name="McGrath A."/>
            <person name="Morahan G."/>
            <person name="Murray J."/>
            <person name="Weller J."/>
            <person name="Jian J."/>
            <person name="Singh K.B."/>
        </authorList>
    </citation>
    <scope>NUCLEOTIDE SEQUENCE [LARGE SCALE GENOMIC DNA]</scope>
    <source>
        <strain evidence="19">cv. Tanjil</strain>
        <tissue evidence="18">Whole plant</tissue>
    </source>
</reference>
<organism evidence="18 19">
    <name type="scientific">Lupinus angustifolius</name>
    <name type="common">Narrow-leaved blue lupine</name>
    <dbReference type="NCBI Taxonomy" id="3871"/>
    <lineage>
        <taxon>Eukaryota</taxon>
        <taxon>Viridiplantae</taxon>
        <taxon>Streptophyta</taxon>
        <taxon>Embryophyta</taxon>
        <taxon>Tracheophyta</taxon>
        <taxon>Spermatophyta</taxon>
        <taxon>Magnoliopsida</taxon>
        <taxon>eudicotyledons</taxon>
        <taxon>Gunneridae</taxon>
        <taxon>Pentapetalae</taxon>
        <taxon>rosids</taxon>
        <taxon>fabids</taxon>
        <taxon>Fabales</taxon>
        <taxon>Fabaceae</taxon>
        <taxon>Papilionoideae</taxon>
        <taxon>50 kb inversion clade</taxon>
        <taxon>genistoids sensu lato</taxon>
        <taxon>core genistoids</taxon>
        <taxon>Genisteae</taxon>
        <taxon>Lupinus</taxon>
    </lineage>
</organism>
<keyword evidence="8 14" id="KW-0863">Zinc-finger</keyword>
<evidence type="ECO:0000256" key="6">
    <source>
        <dbReference type="ARBA" id="ARBA00022692"/>
    </source>
</evidence>
<keyword evidence="5" id="KW-0808">Transferase</keyword>
<dbReference type="CDD" id="cd16461">
    <property type="entry name" value="RING-H2_EL5-like"/>
    <property type="match status" value="1"/>
</dbReference>
<protein>
    <recommendedName>
        <fullName evidence="4">RING-type E3 ubiquitin transferase</fullName>
        <ecNumber evidence="4">2.3.2.27</ecNumber>
    </recommendedName>
</protein>
<keyword evidence="10" id="KW-0862">Zinc</keyword>
<keyword evidence="12 16" id="KW-0472">Membrane</keyword>
<dbReference type="InterPro" id="IPR013083">
    <property type="entry name" value="Znf_RING/FYVE/PHD"/>
</dbReference>
<name>A0A1J7HLG1_LUPAN</name>
<feature type="region of interest" description="Disordered" evidence="15">
    <location>
        <begin position="313"/>
        <end position="333"/>
    </location>
</feature>
<dbReference type="OMA" id="WGYRTRS"/>
<feature type="compositionally biased region" description="Low complexity" evidence="15">
    <location>
        <begin position="318"/>
        <end position="328"/>
    </location>
</feature>
<dbReference type="InterPro" id="IPR053238">
    <property type="entry name" value="RING-H2_zinc_finger"/>
</dbReference>
<keyword evidence="7" id="KW-0479">Metal-binding</keyword>
<comment type="catalytic activity">
    <reaction evidence="1">
        <text>S-ubiquitinyl-[E2 ubiquitin-conjugating enzyme]-L-cysteine + [acceptor protein]-L-lysine = [E2 ubiquitin-conjugating enzyme]-L-cysteine + N(6)-ubiquitinyl-[acceptor protein]-L-lysine.</text>
        <dbReference type="EC" id="2.3.2.27"/>
    </reaction>
</comment>
<keyword evidence="9" id="KW-0833">Ubl conjugation pathway</keyword>
<comment type="similarity">
    <text evidence="13">Belongs to the RING-type zinc finger family. ATL subfamily.</text>
</comment>
<evidence type="ECO:0000256" key="16">
    <source>
        <dbReference type="SAM" id="Phobius"/>
    </source>
</evidence>
<feature type="domain" description="RING-type" evidence="17">
    <location>
        <begin position="157"/>
        <end position="199"/>
    </location>
</feature>